<evidence type="ECO:0000256" key="5">
    <source>
        <dbReference type="ARBA" id="ARBA00022777"/>
    </source>
</evidence>
<dbReference type="PANTHER" id="PTHR42878">
    <property type="entry name" value="TWO-COMPONENT HISTIDINE KINASE"/>
    <property type="match status" value="1"/>
</dbReference>
<evidence type="ECO:0000256" key="1">
    <source>
        <dbReference type="ARBA" id="ARBA00000085"/>
    </source>
</evidence>
<dbReference type="SUPFAM" id="SSF47384">
    <property type="entry name" value="Homodimeric domain of signal transducing histidine kinase"/>
    <property type="match status" value="1"/>
</dbReference>
<proteinExistence type="predicted"/>
<name>A0ABZ2K1R7_9BACT</name>
<dbReference type="RefSeq" id="WP_394843283.1">
    <property type="nucleotide sequence ID" value="NZ_CP089982.1"/>
</dbReference>
<evidence type="ECO:0000256" key="7">
    <source>
        <dbReference type="ARBA" id="ARBA00023012"/>
    </source>
</evidence>
<sequence length="250" mass="27287">MAAKSVTASRSLPALEATPRTFGDIAPVLVHDFKGPLSAVALNLDFVLEQLPPDASFDVLRGALAECRHASDRIFRVIANLLDVARCEEGRLALRLSSVSLPELFGRVVAAYEPELAQREVELQIDAAEELPSVDADADLFSRVLHNLVDNALRNTRARGKLVLSAHAVRDTMEIRVKNEGPPIPLAIRNRLFTRAVGTEAEGMGLNRGLGLYFCRLALQELGATIGLSEEPGFPVCFVIRYPIPVRSVR</sequence>
<dbReference type="InterPro" id="IPR036097">
    <property type="entry name" value="HisK_dim/P_sf"/>
</dbReference>
<keyword evidence="10" id="KW-1185">Reference proteome</keyword>
<keyword evidence="3" id="KW-0808">Transferase</keyword>
<dbReference type="SMART" id="SM00387">
    <property type="entry name" value="HATPase_c"/>
    <property type="match status" value="1"/>
</dbReference>
<feature type="domain" description="Histidine kinase" evidence="8">
    <location>
        <begin position="28"/>
        <end position="246"/>
    </location>
</feature>
<gene>
    <name evidence="9" type="ORF">LZC95_40320</name>
</gene>
<dbReference type="SUPFAM" id="SSF55874">
    <property type="entry name" value="ATPase domain of HSP90 chaperone/DNA topoisomerase II/histidine kinase"/>
    <property type="match status" value="1"/>
</dbReference>
<evidence type="ECO:0000256" key="6">
    <source>
        <dbReference type="ARBA" id="ARBA00022840"/>
    </source>
</evidence>
<dbReference type="InterPro" id="IPR003594">
    <property type="entry name" value="HATPase_dom"/>
</dbReference>
<dbReference type="Pfam" id="PF02518">
    <property type="entry name" value="HATPase_c"/>
    <property type="match status" value="1"/>
</dbReference>
<dbReference type="Gene3D" id="3.30.565.10">
    <property type="entry name" value="Histidine kinase-like ATPase, C-terminal domain"/>
    <property type="match status" value="1"/>
</dbReference>
<protein>
    <recommendedName>
        <fullName evidence="2">histidine kinase</fullName>
        <ecNumber evidence="2">2.7.13.3</ecNumber>
    </recommendedName>
</protein>
<dbReference type="Proteomes" id="UP001379533">
    <property type="component" value="Chromosome"/>
</dbReference>
<keyword evidence="6" id="KW-0067">ATP-binding</keyword>
<dbReference type="PANTHER" id="PTHR42878:SF7">
    <property type="entry name" value="SENSOR HISTIDINE KINASE GLRK"/>
    <property type="match status" value="1"/>
</dbReference>
<evidence type="ECO:0000259" key="8">
    <source>
        <dbReference type="PROSITE" id="PS50109"/>
    </source>
</evidence>
<keyword evidence="7" id="KW-0902">Two-component regulatory system</keyword>
<dbReference type="Gene3D" id="1.10.287.130">
    <property type="match status" value="1"/>
</dbReference>
<organism evidence="9 10">
    <name type="scientific">Pendulispora brunnea</name>
    <dbReference type="NCBI Taxonomy" id="2905690"/>
    <lineage>
        <taxon>Bacteria</taxon>
        <taxon>Pseudomonadati</taxon>
        <taxon>Myxococcota</taxon>
        <taxon>Myxococcia</taxon>
        <taxon>Myxococcales</taxon>
        <taxon>Sorangiineae</taxon>
        <taxon>Pendulisporaceae</taxon>
        <taxon>Pendulispora</taxon>
    </lineage>
</organism>
<dbReference type="InterPro" id="IPR050351">
    <property type="entry name" value="BphY/WalK/GraS-like"/>
</dbReference>
<dbReference type="EC" id="2.7.13.3" evidence="2"/>
<accession>A0ABZ2K1R7</accession>
<evidence type="ECO:0000313" key="9">
    <source>
        <dbReference type="EMBL" id="WXA92681.1"/>
    </source>
</evidence>
<reference evidence="9 10" key="1">
    <citation type="submission" date="2021-12" db="EMBL/GenBank/DDBJ databases">
        <title>Discovery of the Pendulisporaceae a myxobacterial family with distinct sporulation behavior and unique specialized metabolism.</title>
        <authorList>
            <person name="Garcia R."/>
            <person name="Popoff A."/>
            <person name="Bader C.D."/>
            <person name="Loehr J."/>
            <person name="Walesch S."/>
            <person name="Walt C."/>
            <person name="Boldt J."/>
            <person name="Bunk B."/>
            <person name="Haeckl F.J.F.P.J."/>
            <person name="Gunesch A.P."/>
            <person name="Birkelbach J."/>
            <person name="Nuebel U."/>
            <person name="Pietschmann T."/>
            <person name="Bach T."/>
            <person name="Mueller R."/>
        </authorList>
    </citation>
    <scope>NUCLEOTIDE SEQUENCE [LARGE SCALE GENOMIC DNA]</scope>
    <source>
        <strain evidence="9 10">MSr12523</strain>
    </source>
</reference>
<keyword evidence="4" id="KW-0547">Nucleotide-binding</keyword>
<dbReference type="EMBL" id="CP089982">
    <property type="protein sequence ID" value="WXA92681.1"/>
    <property type="molecule type" value="Genomic_DNA"/>
</dbReference>
<evidence type="ECO:0000256" key="2">
    <source>
        <dbReference type="ARBA" id="ARBA00012438"/>
    </source>
</evidence>
<dbReference type="PROSITE" id="PS50109">
    <property type="entry name" value="HIS_KIN"/>
    <property type="match status" value="1"/>
</dbReference>
<keyword evidence="5 9" id="KW-0418">Kinase</keyword>
<evidence type="ECO:0000256" key="4">
    <source>
        <dbReference type="ARBA" id="ARBA00022741"/>
    </source>
</evidence>
<dbReference type="InterPro" id="IPR005467">
    <property type="entry name" value="His_kinase_dom"/>
</dbReference>
<dbReference type="InterPro" id="IPR036890">
    <property type="entry name" value="HATPase_C_sf"/>
</dbReference>
<evidence type="ECO:0000313" key="10">
    <source>
        <dbReference type="Proteomes" id="UP001379533"/>
    </source>
</evidence>
<dbReference type="GO" id="GO:0016301">
    <property type="term" value="F:kinase activity"/>
    <property type="evidence" value="ECO:0007669"/>
    <property type="project" value="UniProtKB-KW"/>
</dbReference>
<dbReference type="InterPro" id="IPR003661">
    <property type="entry name" value="HisK_dim/P_dom"/>
</dbReference>
<dbReference type="CDD" id="cd00082">
    <property type="entry name" value="HisKA"/>
    <property type="match status" value="1"/>
</dbReference>
<evidence type="ECO:0000256" key="3">
    <source>
        <dbReference type="ARBA" id="ARBA00022679"/>
    </source>
</evidence>
<comment type="catalytic activity">
    <reaction evidence="1">
        <text>ATP + protein L-histidine = ADP + protein N-phospho-L-histidine.</text>
        <dbReference type="EC" id="2.7.13.3"/>
    </reaction>
</comment>